<dbReference type="Pfam" id="PF08940">
    <property type="entry name" value="DUF1918"/>
    <property type="match status" value="1"/>
</dbReference>
<proteinExistence type="predicted"/>
<dbReference type="STRING" id="1210086.GCA_001613105_04574"/>
<feature type="compositionally biased region" description="Polar residues" evidence="1">
    <location>
        <begin position="76"/>
        <end position="85"/>
    </location>
</feature>
<accession>A0A370HPH1</accession>
<reference evidence="3 4" key="1">
    <citation type="submission" date="2018-07" db="EMBL/GenBank/DDBJ databases">
        <title>Genomic Encyclopedia of Type Strains, Phase IV (KMG-IV): sequencing the most valuable type-strain genomes for metagenomic binning, comparative biology and taxonomic classification.</title>
        <authorList>
            <person name="Goeker M."/>
        </authorList>
    </citation>
    <scope>NUCLEOTIDE SEQUENCE [LARGE SCALE GENOMIC DNA]</scope>
    <source>
        <strain evidence="3 4">DSM 44290</strain>
    </source>
</reference>
<dbReference type="Proteomes" id="UP000254869">
    <property type="component" value="Unassembled WGS sequence"/>
</dbReference>
<organism evidence="3 4">
    <name type="scientific">Nocardia pseudobrasiliensis</name>
    <dbReference type="NCBI Taxonomy" id="45979"/>
    <lineage>
        <taxon>Bacteria</taxon>
        <taxon>Bacillati</taxon>
        <taxon>Actinomycetota</taxon>
        <taxon>Actinomycetes</taxon>
        <taxon>Mycobacteriales</taxon>
        <taxon>Nocardiaceae</taxon>
        <taxon>Nocardia</taxon>
    </lineage>
</organism>
<comment type="caution">
    <text evidence="3">The sequence shown here is derived from an EMBL/GenBank/DDBJ whole genome shotgun (WGS) entry which is preliminary data.</text>
</comment>
<feature type="domain" description="DUF1918" evidence="2">
    <location>
        <begin position="1"/>
        <end position="58"/>
    </location>
</feature>
<keyword evidence="4" id="KW-1185">Reference proteome</keyword>
<evidence type="ECO:0000313" key="3">
    <source>
        <dbReference type="EMBL" id="RDI60476.1"/>
    </source>
</evidence>
<dbReference type="InterPro" id="IPR015035">
    <property type="entry name" value="DUF1918"/>
</dbReference>
<dbReference type="RefSeq" id="WP_068001112.1">
    <property type="nucleotide sequence ID" value="NZ_QQBC01000015.1"/>
</dbReference>
<name>A0A370HPH1_9NOCA</name>
<evidence type="ECO:0000259" key="2">
    <source>
        <dbReference type="Pfam" id="PF08940"/>
    </source>
</evidence>
<evidence type="ECO:0000313" key="4">
    <source>
        <dbReference type="Proteomes" id="UP000254869"/>
    </source>
</evidence>
<dbReference type="EMBL" id="QQBC01000015">
    <property type="protein sequence ID" value="RDI60476.1"/>
    <property type="molecule type" value="Genomic_DNA"/>
</dbReference>
<dbReference type="AlphaFoldDB" id="A0A370HPH1"/>
<dbReference type="SUPFAM" id="SSF50118">
    <property type="entry name" value="Cell growth inhibitor/plasmid maintenance toxic component"/>
    <property type="match status" value="1"/>
</dbReference>
<dbReference type="Gene3D" id="2.30.30.440">
    <property type="entry name" value="Domain of unknown function DUF1918"/>
    <property type="match status" value="1"/>
</dbReference>
<feature type="region of interest" description="Disordered" evidence="1">
    <location>
        <begin position="74"/>
        <end position="93"/>
    </location>
</feature>
<gene>
    <name evidence="3" type="ORF">DFR76_115106</name>
</gene>
<evidence type="ECO:0000256" key="1">
    <source>
        <dbReference type="SAM" id="MobiDB-lite"/>
    </source>
</evidence>
<protein>
    <submittedName>
        <fullName evidence="3">Uncharacterized protein DUF1918</fullName>
    </submittedName>
</protein>
<sequence>MHAKQGDWLVVEGRSIGDMVRRGRIDEVHGPDGTPPFLVHWSDTGHRTLIFPGSDSYVLSADELRAQEEVAMERFSSIQHTPTAHSTDDTGRS</sequence>